<proteinExistence type="predicted"/>
<dbReference type="Pfam" id="PF00675">
    <property type="entry name" value="Peptidase_M16"/>
    <property type="match status" value="1"/>
</dbReference>
<dbReference type="Pfam" id="PF05193">
    <property type="entry name" value="Peptidase_M16_C"/>
    <property type="match status" value="1"/>
</dbReference>
<comment type="caution">
    <text evidence="3">The sequence shown here is derived from an EMBL/GenBank/DDBJ whole genome shotgun (WGS) entry which is preliminary data.</text>
</comment>
<dbReference type="NCBIfam" id="NF047421">
    <property type="entry name" value="YfmH_fam"/>
    <property type="match status" value="1"/>
</dbReference>
<accession>A0A1Y3PQJ9</accession>
<name>A0A1Y3PQJ9_9BACI</name>
<dbReference type="AlphaFoldDB" id="A0A1Y3PQJ9"/>
<dbReference type="InterPro" id="IPR011765">
    <property type="entry name" value="Pept_M16_N"/>
</dbReference>
<keyword evidence="3" id="KW-0645">Protease</keyword>
<sequence>MALQPVHVPRLEETLYHETLPNGLQVFLLPKPGYRKTYATFTTRFGSIDRHFRLRNGEPIEVPDGIAHFLEHKMFEEEDGDVFHRFSQQGASANAFTSFTRTAYLFSCTDKVKENLLTLLDFVQRPYFTDENVEKEKGIIGQEIRMYEDDPDWQVYFGLIQALYQRHPVRIDIAGSVESISRITKEMLYRCYETFYHPSNMLLFVVGQIDPDEVIHWVRENQAAKTFAPPSEVTRLYPEEPQEVANPERRRQLSVGVPKLMFGFKEGRLLSGDALLRRECETELAMEALFGTGSELYQQLYDENLIDDSFGYQLVEETAFAFTMVGGDTPDPERLLSIVKERLARHLDEGLSEETFERVRRKKIGQWLRSLNSLEFIANQFTSYRFNGTDLFAVLPMLERITCEDVNRRMREHLHPEQMAVSIVEPLVSR</sequence>
<dbReference type="GO" id="GO:0046872">
    <property type="term" value="F:metal ion binding"/>
    <property type="evidence" value="ECO:0007669"/>
    <property type="project" value="InterPro"/>
</dbReference>
<organism evidence="3 4">
    <name type="scientific">Bacillus thermozeamaize</name>
    <dbReference type="NCBI Taxonomy" id="230954"/>
    <lineage>
        <taxon>Bacteria</taxon>
        <taxon>Bacillati</taxon>
        <taxon>Bacillota</taxon>
        <taxon>Bacilli</taxon>
        <taxon>Bacillales</taxon>
        <taxon>Bacillaceae</taxon>
        <taxon>Bacillus</taxon>
    </lineage>
</organism>
<evidence type="ECO:0000259" key="1">
    <source>
        <dbReference type="Pfam" id="PF00675"/>
    </source>
</evidence>
<dbReference type="SUPFAM" id="SSF63411">
    <property type="entry name" value="LuxS/MPP-like metallohydrolase"/>
    <property type="match status" value="2"/>
</dbReference>
<evidence type="ECO:0000313" key="4">
    <source>
        <dbReference type="Proteomes" id="UP000196475"/>
    </source>
</evidence>
<gene>
    <name evidence="3" type="ORF">BAA01_02400</name>
</gene>
<dbReference type="InterPro" id="IPR011249">
    <property type="entry name" value="Metalloenz_LuxS/M16"/>
</dbReference>
<keyword evidence="3" id="KW-0378">Hydrolase</keyword>
<feature type="domain" description="Peptidase M16 N-terminal" evidence="1">
    <location>
        <begin position="64"/>
        <end position="173"/>
    </location>
</feature>
<dbReference type="Proteomes" id="UP000196475">
    <property type="component" value="Unassembled WGS sequence"/>
</dbReference>
<feature type="domain" description="Peptidase M16 C-terminal" evidence="2">
    <location>
        <begin position="182"/>
        <end position="362"/>
    </location>
</feature>
<reference evidence="4" key="1">
    <citation type="submission" date="2016-06" db="EMBL/GenBank/DDBJ databases">
        <authorList>
            <person name="Nascimento L."/>
            <person name="Pereira R.V."/>
            <person name="Martins L.F."/>
            <person name="Quaggio R.B."/>
            <person name="Silva A.M."/>
            <person name="Setubal J.C."/>
        </authorList>
    </citation>
    <scope>NUCLEOTIDE SEQUENCE [LARGE SCALE GENOMIC DNA]</scope>
</reference>
<dbReference type="InterPro" id="IPR050361">
    <property type="entry name" value="MPP/UQCRC_Complex"/>
</dbReference>
<dbReference type="GO" id="GO:0006508">
    <property type="term" value="P:proteolysis"/>
    <property type="evidence" value="ECO:0007669"/>
    <property type="project" value="UniProtKB-KW"/>
</dbReference>
<dbReference type="PANTHER" id="PTHR11851">
    <property type="entry name" value="METALLOPROTEASE"/>
    <property type="match status" value="1"/>
</dbReference>
<dbReference type="Gene3D" id="3.30.830.10">
    <property type="entry name" value="Metalloenzyme, LuxS/M16 peptidase-like"/>
    <property type="match status" value="2"/>
</dbReference>
<protein>
    <submittedName>
        <fullName evidence="3">Zinc protease</fullName>
    </submittedName>
</protein>
<evidence type="ECO:0000313" key="3">
    <source>
        <dbReference type="EMBL" id="OUM89643.1"/>
    </source>
</evidence>
<dbReference type="GO" id="GO:0008233">
    <property type="term" value="F:peptidase activity"/>
    <property type="evidence" value="ECO:0007669"/>
    <property type="project" value="UniProtKB-KW"/>
</dbReference>
<dbReference type="InterPro" id="IPR007863">
    <property type="entry name" value="Peptidase_M16_C"/>
</dbReference>
<dbReference type="EMBL" id="LZRT01000036">
    <property type="protein sequence ID" value="OUM89643.1"/>
    <property type="molecule type" value="Genomic_DNA"/>
</dbReference>
<dbReference type="PANTHER" id="PTHR11851:SF134">
    <property type="entry name" value="ZINC-DEPENDENT PROTEASE"/>
    <property type="match status" value="1"/>
</dbReference>
<evidence type="ECO:0000259" key="2">
    <source>
        <dbReference type="Pfam" id="PF05193"/>
    </source>
</evidence>